<dbReference type="InterPro" id="IPR050769">
    <property type="entry name" value="NAT_camello-type"/>
</dbReference>
<dbReference type="Gene3D" id="3.40.630.30">
    <property type="match status" value="1"/>
</dbReference>
<evidence type="ECO:0000259" key="3">
    <source>
        <dbReference type="PROSITE" id="PS51186"/>
    </source>
</evidence>
<dbReference type="InterPro" id="IPR000182">
    <property type="entry name" value="GNAT_dom"/>
</dbReference>
<dbReference type="GO" id="GO:0003700">
    <property type="term" value="F:DNA-binding transcription factor activity"/>
    <property type="evidence" value="ECO:0007669"/>
    <property type="project" value="InterPro"/>
</dbReference>
<evidence type="ECO:0000256" key="1">
    <source>
        <dbReference type="ARBA" id="ARBA00022679"/>
    </source>
</evidence>
<dbReference type="AlphaFoldDB" id="A0A323UC84"/>
<feature type="domain" description="N-acetyltransferase" evidence="3">
    <location>
        <begin position="152"/>
        <end position="308"/>
    </location>
</feature>
<dbReference type="SUPFAM" id="SSF46785">
    <property type="entry name" value="Winged helix' DNA-binding domain"/>
    <property type="match status" value="1"/>
</dbReference>
<dbReference type="PROSITE" id="PS51186">
    <property type="entry name" value="GNAT"/>
    <property type="match status" value="1"/>
</dbReference>
<proteinExistence type="predicted"/>
<dbReference type="PRINTS" id="PR00598">
    <property type="entry name" value="HTHMARR"/>
</dbReference>
<dbReference type="Pfam" id="PF12802">
    <property type="entry name" value="MarR_2"/>
    <property type="match status" value="1"/>
</dbReference>
<dbReference type="Pfam" id="PF13508">
    <property type="entry name" value="Acetyltransf_7"/>
    <property type="match status" value="1"/>
</dbReference>
<dbReference type="InterPro" id="IPR036388">
    <property type="entry name" value="WH-like_DNA-bd_sf"/>
</dbReference>
<dbReference type="CDD" id="cd04301">
    <property type="entry name" value="NAT_SF"/>
    <property type="match status" value="1"/>
</dbReference>
<feature type="domain" description="HTH marR-type" evidence="2">
    <location>
        <begin position="7"/>
        <end position="145"/>
    </location>
</feature>
<evidence type="ECO:0000259" key="2">
    <source>
        <dbReference type="PROSITE" id="PS50995"/>
    </source>
</evidence>
<dbReference type="InterPro" id="IPR036390">
    <property type="entry name" value="WH_DNA-bd_sf"/>
</dbReference>
<gene>
    <name evidence="4" type="ORF">DNX69_21050</name>
</gene>
<dbReference type="OrthoDB" id="273614at2"/>
<sequence>MQQDLKHDETVEAVRAFNRFYTARLGVLEQHLYASPYSLTEARVLYEVSQREHVTATEVAAEIGIDAGYLSRIIQSFDKAGLIKRTPSAADRRQHLLSLTAKGRASYAKLERSSQQDVSRMLSALSPDDRAEVAAAMATIQRTMSSAQQPPPILREPRPGDIGWIVQSHGAIYAGEYGFNAAFEALVAQICGDFLAKNDPARERCWIAEYKGVQAGSLFLVDAGNGMAKFRLLLVTPQARGHGLGKRLVDEAIAFARRSGYRGITLWTQGVLVTARNIYQRAGFELVGTEPHTMFGPEMLGETWELML</sequence>
<dbReference type="InterPro" id="IPR000835">
    <property type="entry name" value="HTH_MarR-typ"/>
</dbReference>
<keyword evidence="1" id="KW-0808">Transferase</keyword>
<name>A0A323UC84_RHOPL</name>
<dbReference type="EMBL" id="QKQS01000026">
    <property type="protein sequence ID" value="PZA09843.1"/>
    <property type="molecule type" value="Genomic_DNA"/>
</dbReference>
<evidence type="ECO:0000313" key="5">
    <source>
        <dbReference type="Proteomes" id="UP000248134"/>
    </source>
</evidence>
<organism evidence="4 5">
    <name type="scientific">Rhodopseudomonas palustris</name>
    <dbReference type="NCBI Taxonomy" id="1076"/>
    <lineage>
        <taxon>Bacteria</taxon>
        <taxon>Pseudomonadati</taxon>
        <taxon>Pseudomonadota</taxon>
        <taxon>Alphaproteobacteria</taxon>
        <taxon>Hyphomicrobiales</taxon>
        <taxon>Nitrobacteraceae</taxon>
        <taxon>Rhodopseudomonas</taxon>
    </lineage>
</organism>
<dbReference type="PROSITE" id="PS50995">
    <property type="entry name" value="HTH_MARR_2"/>
    <property type="match status" value="1"/>
</dbReference>
<dbReference type="PANTHER" id="PTHR13947">
    <property type="entry name" value="GNAT FAMILY N-ACETYLTRANSFERASE"/>
    <property type="match status" value="1"/>
</dbReference>
<reference evidence="4 5" key="1">
    <citation type="submission" date="2018-06" db="EMBL/GenBank/DDBJ databases">
        <title>Draft Whole-Genome Sequence of the purple photosynthetic bacterium Rhodospeudomonas palustris XCP.</title>
        <authorList>
            <person name="Rayyan A."/>
            <person name="Meyer T.E."/>
            <person name="Kyndt J.A."/>
        </authorList>
    </citation>
    <scope>NUCLEOTIDE SEQUENCE [LARGE SCALE GENOMIC DNA]</scope>
    <source>
        <strain evidence="4 5">XCP</strain>
    </source>
</reference>
<dbReference type="Gene3D" id="1.10.10.10">
    <property type="entry name" value="Winged helix-like DNA-binding domain superfamily/Winged helix DNA-binding domain"/>
    <property type="match status" value="1"/>
</dbReference>
<accession>A0A323UC84</accession>
<dbReference type="RefSeq" id="WP_110787949.1">
    <property type="nucleotide sequence ID" value="NZ_QKQS01000026.1"/>
</dbReference>
<dbReference type="SUPFAM" id="SSF55729">
    <property type="entry name" value="Acyl-CoA N-acyltransferases (Nat)"/>
    <property type="match status" value="1"/>
</dbReference>
<comment type="caution">
    <text evidence="4">The sequence shown here is derived from an EMBL/GenBank/DDBJ whole genome shotgun (WGS) entry which is preliminary data.</text>
</comment>
<dbReference type="SMART" id="SM00347">
    <property type="entry name" value="HTH_MARR"/>
    <property type="match status" value="1"/>
</dbReference>
<dbReference type="GO" id="GO:0008080">
    <property type="term" value="F:N-acetyltransferase activity"/>
    <property type="evidence" value="ECO:0007669"/>
    <property type="project" value="InterPro"/>
</dbReference>
<dbReference type="InterPro" id="IPR016181">
    <property type="entry name" value="Acyl_CoA_acyltransferase"/>
</dbReference>
<dbReference type="PANTHER" id="PTHR13947:SF37">
    <property type="entry name" value="LD18367P"/>
    <property type="match status" value="1"/>
</dbReference>
<protein>
    <submittedName>
        <fullName evidence="4">MarR family transcriptional regulator</fullName>
    </submittedName>
</protein>
<evidence type="ECO:0000313" key="4">
    <source>
        <dbReference type="EMBL" id="PZA09843.1"/>
    </source>
</evidence>
<dbReference type="Proteomes" id="UP000248134">
    <property type="component" value="Unassembled WGS sequence"/>
</dbReference>